<sequence>MVADRVQAAKFGLTAKLYFEELNEKARNVEWQGILTGKGKRNIWEF</sequence>
<reference evidence="1 2" key="1">
    <citation type="submission" date="2022-05" db="EMBL/GenBank/DDBJ databases">
        <authorList>
            <consortium name="Genoscope - CEA"/>
            <person name="William W."/>
        </authorList>
    </citation>
    <scope>NUCLEOTIDE SEQUENCE [LARGE SCALE GENOMIC DNA]</scope>
</reference>
<comment type="caution">
    <text evidence="1">The sequence shown here is derived from an EMBL/GenBank/DDBJ whole genome shotgun (WGS) entry which is preliminary data.</text>
</comment>
<accession>A0AAU9WB16</accession>
<evidence type="ECO:0000313" key="1">
    <source>
        <dbReference type="EMBL" id="CAH3103540.1"/>
    </source>
</evidence>
<proteinExistence type="predicted"/>
<keyword evidence="2" id="KW-1185">Reference proteome</keyword>
<gene>
    <name evidence="1" type="ORF">PMEA_00035165</name>
</gene>
<protein>
    <submittedName>
        <fullName evidence="1">Uncharacterized protein</fullName>
    </submittedName>
</protein>
<evidence type="ECO:0000313" key="2">
    <source>
        <dbReference type="Proteomes" id="UP001159428"/>
    </source>
</evidence>
<name>A0AAU9WB16_9CNID</name>
<dbReference type="AlphaFoldDB" id="A0AAU9WB16"/>
<dbReference type="Proteomes" id="UP001159428">
    <property type="component" value="Unassembled WGS sequence"/>
</dbReference>
<organism evidence="1 2">
    <name type="scientific">Pocillopora meandrina</name>
    <dbReference type="NCBI Taxonomy" id="46732"/>
    <lineage>
        <taxon>Eukaryota</taxon>
        <taxon>Metazoa</taxon>
        <taxon>Cnidaria</taxon>
        <taxon>Anthozoa</taxon>
        <taxon>Hexacorallia</taxon>
        <taxon>Scleractinia</taxon>
        <taxon>Astrocoeniina</taxon>
        <taxon>Pocilloporidae</taxon>
        <taxon>Pocillopora</taxon>
    </lineage>
</organism>
<dbReference type="EMBL" id="CALNXJ010000009">
    <property type="protein sequence ID" value="CAH3103540.1"/>
    <property type="molecule type" value="Genomic_DNA"/>
</dbReference>